<keyword evidence="3" id="KW-1185">Reference proteome</keyword>
<feature type="region of interest" description="Disordered" evidence="1">
    <location>
        <begin position="1"/>
        <end position="25"/>
    </location>
</feature>
<dbReference type="EMBL" id="SRLO01000712">
    <property type="protein sequence ID" value="TNN48060.1"/>
    <property type="molecule type" value="Genomic_DNA"/>
</dbReference>
<evidence type="ECO:0000313" key="2">
    <source>
        <dbReference type="EMBL" id="TNN48060.1"/>
    </source>
</evidence>
<gene>
    <name evidence="2" type="ORF">EYF80_041727</name>
</gene>
<feature type="compositionally biased region" description="Polar residues" evidence="1">
    <location>
        <begin position="156"/>
        <end position="174"/>
    </location>
</feature>
<dbReference type="AlphaFoldDB" id="A0A4Z2G4J1"/>
<feature type="region of interest" description="Disordered" evidence="1">
    <location>
        <begin position="130"/>
        <end position="174"/>
    </location>
</feature>
<sequence length="174" mass="19609">MAADYSVARERYETKPGLRPGSSSAWGVVVPARESIPSHNRWHKKDKRQLRTDFHLTAWDKTLVPHAHPSLHSIHHRTQKAPSPRPPEEEEKGGGDGGRGTVGDDVTKKGDGWNSETKYSRKVVCKRQWRTQFRGEVERKASGWEEEGQGRLARHSAQTLAPFPQSTMHSSSLL</sequence>
<evidence type="ECO:0000313" key="3">
    <source>
        <dbReference type="Proteomes" id="UP000314294"/>
    </source>
</evidence>
<evidence type="ECO:0000256" key="1">
    <source>
        <dbReference type="SAM" id="MobiDB-lite"/>
    </source>
</evidence>
<name>A0A4Z2G4J1_9TELE</name>
<comment type="caution">
    <text evidence="2">The sequence shown here is derived from an EMBL/GenBank/DDBJ whole genome shotgun (WGS) entry which is preliminary data.</text>
</comment>
<feature type="compositionally biased region" description="Basic and acidic residues" evidence="1">
    <location>
        <begin position="7"/>
        <end position="16"/>
    </location>
</feature>
<accession>A0A4Z2G4J1</accession>
<reference evidence="2 3" key="1">
    <citation type="submission" date="2019-03" db="EMBL/GenBank/DDBJ databases">
        <title>First draft genome of Liparis tanakae, snailfish: a comprehensive survey of snailfish specific genes.</title>
        <authorList>
            <person name="Kim W."/>
            <person name="Song I."/>
            <person name="Jeong J.-H."/>
            <person name="Kim D."/>
            <person name="Kim S."/>
            <person name="Ryu S."/>
            <person name="Song J.Y."/>
            <person name="Lee S.K."/>
        </authorList>
    </citation>
    <scope>NUCLEOTIDE SEQUENCE [LARGE SCALE GENOMIC DNA]</scope>
    <source>
        <tissue evidence="2">Muscle</tissue>
    </source>
</reference>
<protein>
    <submittedName>
        <fullName evidence="2">Uncharacterized protein</fullName>
    </submittedName>
</protein>
<dbReference type="Proteomes" id="UP000314294">
    <property type="component" value="Unassembled WGS sequence"/>
</dbReference>
<proteinExistence type="predicted"/>
<feature type="region of interest" description="Disordered" evidence="1">
    <location>
        <begin position="69"/>
        <end position="117"/>
    </location>
</feature>
<feature type="compositionally biased region" description="Basic and acidic residues" evidence="1">
    <location>
        <begin position="133"/>
        <end position="143"/>
    </location>
</feature>
<organism evidence="2 3">
    <name type="scientific">Liparis tanakae</name>
    <name type="common">Tanaka's snailfish</name>
    <dbReference type="NCBI Taxonomy" id="230148"/>
    <lineage>
        <taxon>Eukaryota</taxon>
        <taxon>Metazoa</taxon>
        <taxon>Chordata</taxon>
        <taxon>Craniata</taxon>
        <taxon>Vertebrata</taxon>
        <taxon>Euteleostomi</taxon>
        <taxon>Actinopterygii</taxon>
        <taxon>Neopterygii</taxon>
        <taxon>Teleostei</taxon>
        <taxon>Neoteleostei</taxon>
        <taxon>Acanthomorphata</taxon>
        <taxon>Eupercaria</taxon>
        <taxon>Perciformes</taxon>
        <taxon>Cottioidei</taxon>
        <taxon>Cottales</taxon>
        <taxon>Liparidae</taxon>
        <taxon>Liparis</taxon>
    </lineage>
</organism>